<comment type="caution">
    <text evidence="3">The sequence shown here is derived from an EMBL/GenBank/DDBJ whole genome shotgun (WGS) entry which is preliminary data.</text>
</comment>
<dbReference type="SUPFAM" id="SSF117892">
    <property type="entry name" value="Band 7/SPFH domain"/>
    <property type="match status" value="1"/>
</dbReference>
<name>A0ABP0PDV0_9DINO</name>
<proteinExistence type="inferred from homology"/>
<dbReference type="Pfam" id="PF01145">
    <property type="entry name" value="Band_7"/>
    <property type="match status" value="1"/>
</dbReference>
<evidence type="ECO:0000313" key="3">
    <source>
        <dbReference type="EMBL" id="CAK9074218.1"/>
    </source>
</evidence>
<dbReference type="PANTHER" id="PTHR10264:SF19">
    <property type="entry name" value="AT06885P-RELATED"/>
    <property type="match status" value="1"/>
</dbReference>
<evidence type="ECO:0000259" key="2">
    <source>
        <dbReference type="SMART" id="SM00244"/>
    </source>
</evidence>
<dbReference type="InterPro" id="IPR043202">
    <property type="entry name" value="Band-7_stomatin-like"/>
</dbReference>
<comment type="similarity">
    <text evidence="1">Belongs to the band 7/mec-2 family.</text>
</comment>
<dbReference type="Proteomes" id="UP001642464">
    <property type="component" value="Unassembled WGS sequence"/>
</dbReference>
<dbReference type="Gene3D" id="3.30.479.30">
    <property type="entry name" value="Band 7 domain"/>
    <property type="match status" value="1"/>
</dbReference>
<dbReference type="InterPro" id="IPR036013">
    <property type="entry name" value="Band_7/SPFH_dom_sf"/>
</dbReference>
<accession>A0ABP0PDV0</accession>
<dbReference type="EMBL" id="CAXAMM010035413">
    <property type="protein sequence ID" value="CAK9074218.1"/>
    <property type="molecule type" value="Genomic_DNA"/>
</dbReference>
<organism evidence="3 4">
    <name type="scientific">Durusdinium trenchii</name>
    <dbReference type="NCBI Taxonomy" id="1381693"/>
    <lineage>
        <taxon>Eukaryota</taxon>
        <taxon>Sar</taxon>
        <taxon>Alveolata</taxon>
        <taxon>Dinophyceae</taxon>
        <taxon>Suessiales</taxon>
        <taxon>Symbiodiniaceae</taxon>
        <taxon>Durusdinium</taxon>
    </lineage>
</organism>
<keyword evidence="4" id="KW-1185">Reference proteome</keyword>
<dbReference type="InterPro" id="IPR001107">
    <property type="entry name" value="Band_7"/>
</dbReference>
<dbReference type="SMART" id="SM00244">
    <property type="entry name" value="PHB"/>
    <property type="match status" value="1"/>
</dbReference>
<evidence type="ECO:0000313" key="4">
    <source>
        <dbReference type="Proteomes" id="UP001642464"/>
    </source>
</evidence>
<feature type="domain" description="Band 7" evidence="2">
    <location>
        <begin position="531"/>
        <end position="690"/>
    </location>
</feature>
<dbReference type="PANTHER" id="PTHR10264">
    <property type="entry name" value="BAND 7 PROTEIN-RELATED"/>
    <property type="match status" value="1"/>
</dbReference>
<gene>
    <name evidence="3" type="ORF">SCF082_LOCUS36169</name>
</gene>
<sequence length="1023" mass="113559">MNQNGSTTERRYELKPARLSPSSVEVFRDIQLLIQIVDSTMSPTFDPTKFGGLAALANGCKLRSSRNSGDLDLFGGKVLKDNSDILMLGEVSSLYAGVLTVSIQNLRGFELNLRGFELNAKENERLIFLVRDDLRTLGDFRILATFDKIVQTDGGEPAVRNMTGNYELGSKWFSLRPPLGSTYEIHHLRFVISTKLASDAVPLFHEYGYGTWSASALESKMEIIVKESNESGAPPGGNTYLELTKDIVVAYMIDWLDAGFEMLDQFAHQFSTPSKEPSAVLHLDCIKVFGAPIMLRGNRGGQLNVRTGANNFGGADSKINLTRRTYLMAAFKPVHHQKPRYIRQLLDDVGDQSGVKNFNGDYSLLPNYEARVVATPGRVFEIHTMHVWVSTVGVVAINRNGYGGAALGLFGSAGIRMFAAEKNAIGSYVNFLDMGGNATGISVIFHSDWLQLGAEMLDDIALRFASPSEGPWMIFRFDFKKLFGSPIVLRGNREGKLVVDVGGNNFTNVPENMDLFGALGSLLEWMGSLLPRWALVRSTEGAVVFHRKGERVISGPKIVWWLPCVSDMELCEVNRQTVELAPQTLMTKDGKTVIAGGVVVFKVVDVRVFLVDNYDATDALAEVAAFALRDAIVGKTMEEIQETDGRKKIDGRLTSFAQEALGIFGIEVEYMRLTDFSTARGRMTSLRRQFDLACCALCVKQEIPEVEAIIRLLQRPVRTHLEDLGSAILADIEERLSGFEERLGAPSVDLLAEAGDDRDELLATLLAGLLLTLDHAAVTPFPGRLERVLDAAVDRLLDQGAQSLQTRIEGPRRALIRQGAVNELRTLLQWTLLSRRNDAQALLELFLTSRAARRPAERLEAVRPLQEIDQPQNREEWLIVAASTLGTEASVQPRAAATLDQWAVRWYVAGQLEGLLTQDALTLRIIAFNNPPDGPDTKTTPFCRWVHGRTINLRRARAQIDRQIRLANAGDAEGLIENWPLLPSNVSRGREEEQEMAWTQFFRRAGLPPYHIGCRTVIQRQTR</sequence>
<protein>
    <submittedName>
        <fullName evidence="3">Band 7 protein CG42540</fullName>
    </submittedName>
</protein>
<evidence type="ECO:0000256" key="1">
    <source>
        <dbReference type="ARBA" id="ARBA00008164"/>
    </source>
</evidence>
<reference evidence="3 4" key="1">
    <citation type="submission" date="2024-02" db="EMBL/GenBank/DDBJ databases">
        <authorList>
            <person name="Chen Y."/>
            <person name="Shah S."/>
            <person name="Dougan E. K."/>
            <person name="Thang M."/>
            <person name="Chan C."/>
        </authorList>
    </citation>
    <scope>NUCLEOTIDE SEQUENCE [LARGE SCALE GENOMIC DNA]</scope>
</reference>